<evidence type="ECO:0000256" key="4">
    <source>
        <dbReference type="ARBA" id="ARBA00023014"/>
    </source>
</evidence>
<evidence type="ECO:0000256" key="5">
    <source>
        <dbReference type="ARBA" id="ARBA00023015"/>
    </source>
</evidence>
<reference evidence="9 10" key="1">
    <citation type="journal article" date="2021" name="Arch. Microbiol.">
        <title>Thalassobius aquimarinus sp. nov., isolated from the Sea of Japan seashore.</title>
        <authorList>
            <person name="Kurilenko V.V."/>
            <person name="Romanenko L.A."/>
            <person name="Chernysheva N.Y."/>
            <person name="Velansky P.V."/>
            <person name="Tekutyeva L.A."/>
            <person name="Isaeva M.P."/>
            <person name="Mikhailov V.V."/>
        </authorList>
    </citation>
    <scope>NUCLEOTIDE SEQUENCE [LARGE SCALE GENOMIC DNA]</scope>
    <source>
        <strain evidence="9 10">KMM 8518</strain>
    </source>
</reference>
<comment type="caution">
    <text evidence="9">The sequence shown here is derived from an EMBL/GenBank/DDBJ whole genome shotgun (WGS) entry which is preliminary data.</text>
</comment>
<dbReference type="PANTHER" id="PTHR30204:SF0">
    <property type="entry name" value="REDOX-SENSITIVE TRANSCRIPTIONAL ACTIVATOR SOXR"/>
    <property type="match status" value="1"/>
</dbReference>
<name>A0ABS5HPA8_9RHOB</name>
<dbReference type="InterPro" id="IPR009061">
    <property type="entry name" value="DNA-bd_dom_put_sf"/>
</dbReference>
<evidence type="ECO:0000259" key="8">
    <source>
        <dbReference type="PROSITE" id="PS50937"/>
    </source>
</evidence>
<dbReference type="InterPro" id="IPR015358">
    <property type="entry name" value="Tscrpt_reg_MerR_DNA-bd"/>
</dbReference>
<dbReference type="PRINTS" id="PR00040">
    <property type="entry name" value="HTHMERR"/>
</dbReference>
<dbReference type="InterPro" id="IPR000551">
    <property type="entry name" value="MerR-type_HTH_dom"/>
</dbReference>
<sequence length="161" mass="17774">MSENRGLRQKAGLPIGALAERTGLAVSAIRYYESQGLITAWRNAGGQRRFERADIRRLSFVMIAQKFGFTIAEIRDLLNSLPDGRAPTPADWRRISGQFRQALDQRIATLEKLRDNLDGCIGCGCLSLPKCALYNAQDRAGEKGAGPRYLMGDSPDDSDNN</sequence>
<dbReference type="InterPro" id="IPR047057">
    <property type="entry name" value="MerR_fam"/>
</dbReference>
<dbReference type="Pfam" id="PF09278">
    <property type="entry name" value="MerR-DNA-bind"/>
    <property type="match status" value="1"/>
</dbReference>
<keyword evidence="4" id="KW-0411">Iron-sulfur</keyword>
<gene>
    <name evidence="9" type="primary">soxR</name>
    <name evidence="9" type="ORF">IT775_06375</name>
</gene>
<dbReference type="Gene3D" id="1.10.1660.10">
    <property type="match status" value="1"/>
</dbReference>
<evidence type="ECO:0000256" key="1">
    <source>
        <dbReference type="ARBA" id="ARBA00022714"/>
    </source>
</evidence>
<keyword evidence="7" id="KW-0804">Transcription</keyword>
<dbReference type="SMART" id="SM00422">
    <property type="entry name" value="HTH_MERR"/>
    <property type="match status" value="1"/>
</dbReference>
<feature type="domain" description="HTH merR-type" evidence="8">
    <location>
        <begin position="12"/>
        <end position="80"/>
    </location>
</feature>
<protein>
    <submittedName>
        <fullName evidence="9">Redox-sensitive transcriptional activator SoxR</fullName>
    </submittedName>
</protein>
<dbReference type="NCBIfam" id="TIGR01950">
    <property type="entry name" value="SoxR"/>
    <property type="match status" value="1"/>
</dbReference>
<keyword evidence="5" id="KW-0805">Transcription regulation</keyword>
<evidence type="ECO:0000256" key="6">
    <source>
        <dbReference type="ARBA" id="ARBA00023125"/>
    </source>
</evidence>
<keyword evidence="3" id="KW-0408">Iron</keyword>
<dbReference type="EMBL" id="JADMKU010000004">
    <property type="protein sequence ID" value="MBR9650744.1"/>
    <property type="molecule type" value="Genomic_DNA"/>
</dbReference>
<keyword evidence="10" id="KW-1185">Reference proteome</keyword>
<evidence type="ECO:0000256" key="2">
    <source>
        <dbReference type="ARBA" id="ARBA00022723"/>
    </source>
</evidence>
<dbReference type="CDD" id="cd01110">
    <property type="entry name" value="HTH_SoxR"/>
    <property type="match status" value="1"/>
</dbReference>
<dbReference type="InterPro" id="IPR010211">
    <property type="entry name" value="Redox-sen_tscrpt-act_SoxR"/>
</dbReference>
<evidence type="ECO:0000256" key="3">
    <source>
        <dbReference type="ARBA" id="ARBA00023004"/>
    </source>
</evidence>
<evidence type="ECO:0000313" key="9">
    <source>
        <dbReference type="EMBL" id="MBR9650744.1"/>
    </source>
</evidence>
<dbReference type="PANTHER" id="PTHR30204">
    <property type="entry name" value="REDOX-CYCLING DRUG-SENSING TRANSCRIPTIONAL ACTIVATOR SOXR"/>
    <property type="match status" value="1"/>
</dbReference>
<evidence type="ECO:0000313" key="10">
    <source>
        <dbReference type="Proteomes" id="UP001195941"/>
    </source>
</evidence>
<dbReference type="RefSeq" id="WP_212700259.1">
    <property type="nucleotide sequence ID" value="NZ_JADMKU010000004.1"/>
</dbReference>
<keyword evidence="6" id="KW-0238">DNA-binding</keyword>
<keyword evidence="1" id="KW-0001">2Fe-2S</keyword>
<proteinExistence type="predicted"/>
<dbReference type="Proteomes" id="UP001195941">
    <property type="component" value="Unassembled WGS sequence"/>
</dbReference>
<dbReference type="SUPFAM" id="SSF46955">
    <property type="entry name" value="Putative DNA-binding domain"/>
    <property type="match status" value="1"/>
</dbReference>
<dbReference type="PROSITE" id="PS50937">
    <property type="entry name" value="HTH_MERR_2"/>
    <property type="match status" value="1"/>
</dbReference>
<dbReference type="Pfam" id="PF00376">
    <property type="entry name" value="MerR"/>
    <property type="match status" value="1"/>
</dbReference>
<evidence type="ECO:0000256" key="7">
    <source>
        <dbReference type="ARBA" id="ARBA00023163"/>
    </source>
</evidence>
<dbReference type="PROSITE" id="PS00552">
    <property type="entry name" value="HTH_MERR_1"/>
    <property type="match status" value="1"/>
</dbReference>
<accession>A0ABS5HPA8</accession>
<keyword evidence="2" id="KW-0479">Metal-binding</keyword>
<organism evidence="9 10">
    <name type="scientific">Thalassovita aquimarina</name>
    <dbReference type="NCBI Taxonomy" id="2785917"/>
    <lineage>
        <taxon>Bacteria</taxon>
        <taxon>Pseudomonadati</taxon>
        <taxon>Pseudomonadota</taxon>
        <taxon>Alphaproteobacteria</taxon>
        <taxon>Rhodobacterales</taxon>
        <taxon>Roseobacteraceae</taxon>
        <taxon>Thalassovita</taxon>
    </lineage>
</organism>